<accession>A0A840W6F1</accession>
<dbReference type="RefSeq" id="WP_184364544.1">
    <property type="nucleotide sequence ID" value="NZ_BAAAKM010000009.1"/>
</dbReference>
<organism evidence="2 3">
    <name type="scientific">Nocardiopsis metallicus</name>
    <dbReference type="NCBI Taxonomy" id="179819"/>
    <lineage>
        <taxon>Bacteria</taxon>
        <taxon>Bacillati</taxon>
        <taxon>Actinomycetota</taxon>
        <taxon>Actinomycetes</taxon>
        <taxon>Streptosporangiales</taxon>
        <taxon>Nocardiopsidaceae</taxon>
        <taxon>Nocardiopsis</taxon>
    </lineage>
</organism>
<dbReference type="AlphaFoldDB" id="A0A840W6F1"/>
<dbReference type="Pfam" id="PF14534">
    <property type="entry name" value="DUF4440"/>
    <property type="match status" value="1"/>
</dbReference>
<gene>
    <name evidence="2" type="ORF">HNR07_002060</name>
</gene>
<dbReference type="EMBL" id="JACHDO010000001">
    <property type="protein sequence ID" value="MBB5490923.1"/>
    <property type="molecule type" value="Genomic_DNA"/>
</dbReference>
<dbReference type="InterPro" id="IPR032710">
    <property type="entry name" value="NTF2-like_dom_sf"/>
</dbReference>
<sequence>MANDAASLVAQAKEWAGSYGPFPNGEEGAALSAVLRARASWEAGDADALADVFVDEGSLLLGDDQYTSREEIRAAMTEALSGAYKGTRLVESPIDMRFLDEGTAVVVTEGGLAREGQESPSAEYRSRTVWISVRRDGEWRLFSYQSSPVA</sequence>
<dbReference type="SUPFAM" id="SSF54427">
    <property type="entry name" value="NTF2-like"/>
    <property type="match status" value="1"/>
</dbReference>
<keyword evidence="3" id="KW-1185">Reference proteome</keyword>
<comment type="caution">
    <text evidence="2">The sequence shown here is derived from an EMBL/GenBank/DDBJ whole genome shotgun (WGS) entry which is preliminary data.</text>
</comment>
<evidence type="ECO:0000313" key="2">
    <source>
        <dbReference type="EMBL" id="MBB5490923.1"/>
    </source>
</evidence>
<feature type="domain" description="DUF4440" evidence="1">
    <location>
        <begin position="38"/>
        <end position="141"/>
    </location>
</feature>
<name>A0A840W6F1_9ACTN</name>
<dbReference type="InterPro" id="IPR011944">
    <property type="entry name" value="Steroid_delta5-4_isomerase"/>
</dbReference>
<dbReference type="InterPro" id="IPR027843">
    <property type="entry name" value="DUF4440"/>
</dbReference>
<proteinExistence type="predicted"/>
<evidence type="ECO:0000259" key="1">
    <source>
        <dbReference type="Pfam" id="PF14534"/>
    </source>
</evidence>
<dbReference type="NCBIfam" id="TIGR02246">
    <property type="entry name" value="SgcJ/EcaC family oxidoreductase"/>
    <property type="match status" value="1"/>
</dbReference>
<dbReference type="Proteomes" id="UP000579647">
    <property type="component" value="Unassembled WGS sequence"/>
</dbReference>
<evidence type="ECO:0000313" key="3">
    <source>
        <dbReference type="Proteomes" id="UP000579647"/>
    </source>
</evidence>
<dbReference type="Gene3D" id="3.10.450.50">
    <property type="match status" value="1"/>
</dbReference>
<reference evidence="2 3" key="1">
    <citation type="submission" date="2020-08" db="EMBL/GenBank/DDBJ databases">
        <title>Sequencing the genomes of 1000 actinobacteria strains.</title>
        <authorList>
            <person name="Klenk H.-P."/>
        </authorList>
    </citation>
    <scope>NUCLEOTIDE SEQUENCE [LARGE SCALE GENOMIC DNA]</scope>
    <source>
        <strain evidence="2 3">DSM 44598</strain>
    </source>
</reference>
<protein>
    <submittedName>
        <fullName evidence="2">Uncharacterized protein (TIGR02246 family)</fullName>
    </submittedName>
</protein>